<feature type="domain" description="Guanylate cyclase" evidence="1">
    <location>
        <begin position="11"/>
        <end position="132"/>
    </location>
</feature>
<dbReference type="Gene3D" id="3.30.70.1230">
    <property type="entry name" value="Nucleotide cyclase"/>
    <property type="match status" value="1"/>
</dbReference>
<proteinExistence type="predicted"/>
<dbReference type="PROSITE" id="PS50125">
    <property type="entry name" value="GUANYLATE_CYCLASE_2"/>
    <property type="match status" value="1"/>
</dbReference>
<organism evidence="2 3">
    <name type="scientific">Kibdelosporangium persicum</name>
    <dbReference type="NCBI Taxonomy" id="2698649"/>
    <lineage>
        <taxon>Bacteria</taxon>
        <taxon>Bacillati</taxon>
        <taxon>Actinomycetota</taxon>
        <taxon>Actinomycetes</taxon>
        <taxon>Pseudonocardiales</taxon>
        <taxon>Pseudonocardiaceae</taxon>
        <taxon>Kibdelosporangium</taxon>
    </lineage>
</organism>
<gene>
    <name evidence="2" type="ORF">GC106_30300</name>
</gene>
<keyword evidence="3" id="KW-1185">Reference proteome</keyword>
<dbReference type="InterPro" id="IPR001054">
    <property type="entry name" value="A/G_cyclase"/>
</dbReference>
<comment type="caution">
    <text evidence="2">The sequence shown here is derived from an EMBL/GenBank/DDBJ whole genome shotgun (WGS) entry which is preliminary data.</text>
</comment>
<evidence type="ECO:0000259" key="1">
    <source>
        <dbReference type="PROSITE" id="PS50125"/>
    </source>
</evidence>
<sequence>MKYPRAAVHRTVLVVDVEGFTEQRRTRPHQLTVRAGLYRALRQAFDKAGIPWAECDHEDRGDGVIVLAPAQVLKAPFVDSVPLALATALHHHNTSHPAEEQIRLRMALHAGEVAYDEHGVTGTSINLALRLLNAPAVRTALAESPGELAMITSGWFFDEVVRHSTDTDPATFRPVRVAIKETSTVGWISLPDHPYPAQSLPELRSRRSFTGRPPADPAQLLHAADLQKLLGLLDECERAPNLSAFQEAVVDSLGRYFGYRHATFFIGRTLPEVFTDRAPVVNGRAGRMVTHYIESAHQHDPFAQPAFLPLYQHSGVVSLDMLAPLSQQHPSSQRYLEKFLFRNGIHAKIALALATDRATAGIGLLAEEPGTFDLRALALARVADRHLTNLFRFHAHEVAGTSRTA</sequence>
<protein>
    <recommendedName>
        <fullName evidence="1">Guanylate cyclase domain-containing protein</fullName>
    </recommendedName>
</protein>
<dbReference type="SUPFAM" id="SSF55073">
    <property type="entry name" value="Nucleotide cyclase"/>
    <property type="match status" value="1"/>
</dbReference>
<accession>A0ABX2F3B8</accession>
<dbReference type="InterPro" id="IPR029787">
    <property type="entry name" value="Nucleotide_cyclase"/>
</dbReference>
<reference evidence="2 3" key="1">
    <citation type="submission" date="2020-01" db="EMBL/GenBank/DDBJ databases">
        <title>Kibdelosporangium persica a novel Actinomycetes from a hot desert in Iran.</title>
        <authorList>
            <person name="Safaei N."/>
            <person name="Zaburannyi N."/>
            <person name="Mueller R."/>
            <person name="Wink J."/>
        </authorList>
    </citation>
    <scope>NUCLEOTIDE SEQUENCE [LARGE SCALE GENOMIC DNA]</scope>
    <source>
        <strain evidence="2 3">4NS15</strain>
    </source>
</reference>
<dbReference type="EMBL" id="JAAATY010000007">
    <property type="protein sequence ID" value="NRN65815.1"/>
    <property type="molecule type" value="Genomic_DNA"/>
</dbReference>
<evidence type="ECO:0000313" key="2">
    <source>
        <dbReference type="EMBL" id="NRN65815.1"/>
    </source>
</evidence>
<evidence type="ECO:0000313" key="3">
    <source>
        <dbReference type="Proteomes" id="UP000763557"/>
    </source>
</evidence>
<dbReference type="Proteomes" id="UP000763557">
    <property type="component" value="Unassembled WGS sequence"/>
</dbReference>
<name>A0ABX2F3B8_9PSEU</name>